<feature type="transmembrane region" description="Helical" evidence="2">
    <location>
        <begin position="147"/>
        <end position="168"/>
    </location>
</feature>
<evidence type="ECO:0000313" key="4">
    <source>
        <dbReference type="Proteomes" id="UP000829364"/>
    </source>
</evidence>
<dbReference type="Proteomes" id="UP000829364">
    <property type="component" value="Chromosome 2"/>
</dbReference>
<protein>
    <submittedName>
        <fullName evidence="3">Uncharacterized protein</fullName>
    </submittedName>
</protein>
<proteinExistence type="predicted"/>
<gene>
    <name evidence="3" type="ORF">JDV02_003342</name>
</gene>
<dbReference type="EMBL" id="CP086355">
    <property type="protein sequence ID" value="UNI16960.1"/>
    <property type="molecule type" value="Genomic_DNA"/>
</dbReference>
<keyword evidence="2" id="KW-1133">Transmembrane helix</keyword>
<feature type="compositionally biased region" description="Gly residues" evidence="1">
    <location>
        <begin position="113"/>
        <end position="125"/>
    </location>
</feature>
<dbReference type="GeneID" id="72065302"/>
<evidence type="ECO:0000256" key="2">
    <source>
        <dbReference type="SAM" id="Phobius"/>
    </source>
</evidence>
<organism evidence="3 4">
    <name type="scientific">Purpureocillium takamizusanense</name>
    <dbReference type="NCBI Taxonomy" id="2060973"/>
    <lineage>
        <taxon>Eukaryota</taxon>
        <taxon>Fungi</taxon>
        <taxon>Dikarya</taxon>
        <taxon>Ascomycota</taxon>
        <taxon>Pezizomycotina</taxon>
        <taxon>Sordariomycetes</taxon>
        <taxon>Hypocreomycetidae</taxon>
        <taxon>Hypocreales</taxon>
        <taxon>Ophiocordycipitaceae</taxon>
        <taxon>Purpureocillium</taxon>
    </lineage>
</organism>
<evidence type="ECO:0000256" key="1">
    <source>
        <dbReference type="SAM" id="MobiDB-lite"/>
    </source>
</evidence>
<dbReference type="AlphaFoldDB" id="A0A9Q8QC87"/>
<feature type="transmembrane region" description="Helical" evidence="2">
    <location>
        <begin position="180"/>
        <end position="196"/>
    </location>
</feature>
<keyword evidence="2" id="KW-0812">Transmembrane</keyword>
<dbReference type="RefSeq" id="XP_047840441.1">
    <property type="nucleotide sequence ID" value="XM_047984467.1"/>
</dbReference>
<keyword evidence="2" id="KW-0472">Membrane</keyword>
<feature type="region of interest" description="Disordered" evidence="1">
    <location>
        <begin position="106"/>
        <end position="125"/>
    </location>
</feature>
<name>A0A9Q8QC87_9HYPO</name>
<sequence>MTTSRYGSEDQYAITYSITLTVKPGVTPTGGSTISTKTYIPSQVTNQVSVESRVTSVGTAAGGYTFVTAYLRPSAISTIQPQTTDYVYSYYVRNCRNPTATGKAYYGPNSGSGDSGGSGNSGSSGGGDDLDRWGVCSALTGCTTLKVWIIVVATILPSIFLLGFVENYIWFRRLMIGKTALRFGTVCWVLLSLWILCFTRKQPARSPED</sequence>
<accession>A0A9Q8QC87</accession>
<dbReference type="KEGG" id="ptkz:JDV02_003342"/>
<dbReference type="OrthoDB" id="3795566at2759"/>
<keyword evidence="4" id="KW-1185">Reference proteome</keyword>
<reference evidence="3" key="1">
    <citation type="submission" date="2021-11" db="EMBL/GenBank/DDBJ databases">
        <title>Purpureocillium_takamizusanense_genome.</title>
        <authorList>
            <person name="Nguyen N.-H."/>
        </authorList>
    </citation>
    <scope>NUCLEOTIDE SEQUENCE</scope>
    <source>
        <strain evidence="3">PT3</strain>
    </source>
</reference>
<evidence type="ECO:0000313" key="3">
    <source>
        <dbReference type="EMBL" id="UNI16960.1"/>
    </source>
</evidence>